<proteinExistence type="predicted"/>
<sequence length="54" mass="6274">MARIDWREIKLGRAANKKWRSATGARRNREDSCTRYGKPAGALIRNCRRSWLGL</sequence>
<accession>A0AA88D7I7</accession>
<dbReference type="Proteomes" id="UP001187192">
    <property type="component" value="Unassembled WGS sequence"/>
</dbReference>
<organism evidence="1 2">
    <name type="scientific">Ficus carica</name>
    <name type="common">Common fig</name>
    <dbReference type="NCBI Taxonomy" id="3494"/>
    <lineage>
        <taxon>Eukaryota</taxon>
        <taxon>Viridiplantae</taxon>
        <taxon>Streptophyta</taxon>
        <taxon>Embryophyta</taxon>
        <taxon>Tracheophyta</taxon>
        <taxon>Spermatophyta</taxon>
        <taxon>Magnoliopsida</taxon>
        <taxon>eudicotyledons</taxon>
        <taxon>Gunneridae</taxon>
        <taxon>Pentapetalae</taxon>
        <taxon>rosids</taxon>
        <taxon>fabids</taxon>
        <taxon>Rosales</taxon>
        <taxon>Moraceae</taxon>
        <taxon>Ficeae</taxon>
        <taxon>Ficus</taxon>
    </lineage>
</organism>
<name>A0AA88D7I7_FICCA</name>
<comment type="caution">
    <text evidence="1">The sequence shown here is derived from an EMBL/GenBank/DDBJ whole genome shotgun (WGS) entry which is preliminary data.</text>
</comment>
<keyword evidence="2" id="KW-1185">Reference proteome</keyword>
<dbReference type="AlphaFoldDB" id="A0AA88D7I7"/>
<evidence type="ECO:0000313" key="1">
    <source>
        <dbReference type="EMBL" id="GMN45866.1"/>
    </source>
</evidence>
<dbReference type="EMBL" id="BTGU01000021">
    <property type="protein sequence ID" value="GMN45866.1"/>
    <property type="molecule type" value="Genomic_DNA"/>
</dbReference>
<protein>
    <submittedName>
        <fullName evidence="1">Uncharacterized protein</fullName>
    </submittedName>
</protein>
<evidence type="ECO:0000313" key="2">
    <source>
        <dbReference type="Proteomes" id="UP001187192"/>
    </source>
</evidence>
<gene>
    <name evidence="1" type="ORF">TIFTF001_015065</name>
</gene>
<reference evidence="1" key="1">
    <citation type="submission" date="2023-07" db="EMBL/GenBank/DDBJ databases">
        <title>draft genome sequence of fig (Ficus carica).</title>
        <authorList>
            <person name="Takahashi T."/>
            <person name="Nishimura K."/>
        </authorList>
    </citation>
    <scope>NUCLEOTIDE SEQUENCE</scope>
</reference>